<dbReference type="AlphaFoldDB" id="A0A1E7N010"/>
<dbReference type="CDD" id="cd04301">
    <property type="entry name" value="NAT_SF"/>
    <property type="match status" value="1"/>
</dbReference>
<dbReference type="OrthoDB" id="164800at2"/>
<reference evidence="2" key="5">
    <citation type="submission" date="2020-09" db="EMBL/GenBank/DDBJ databases">
        <authorList>
            <person name="Sun Q."/>
            <person name="Ohkuma M."/>
        </authorList>
    </citation>
    <scope>NUCLEOTIDE SEQUENCE</scope>
    <source>
        <strain evidence="2">JCM 4434</strain>
    </source>
</reference>
<reference evidence="2" key="1">
    <citation type="journal article" date="2014" name="Int. J. Syst. Evol. Microbiol.">
        <title>Complete genome sequence of Corynebacterium casei LMG S-19264T (=DSM 44701T), isolated from a smear-ripened cheese.</title>
        <authorList>
            <consortium name="US DOE Joint Genome Institute (JGI-PGF)"/>
            <person name="Walter F."/>
            <person name="Albersmeier A."/>
            <person name="Kalinowski J."/>
            <person name="Ruckert C."/>
        </authorList>
    </citation>
    <scope>NUCLEOTIDE SEQUENCE</scope>
    <source>
        <strain evidence="2">JCM 4434</strain>
    </source>
</reference>
<proteinExistence type="predicted"/>
<gene>
    <name evidence="2" type="ORF">GCM10010502_26040</name>
    <name evidence="3" type="ORF">HS99_0011235</name>
</gene>
<evidence type="ECO:0000313" key="4">
    <source>
        <dbReference type="Proteomes" id="UP000037395"/>
    </source>
</evidence>
<accession>A0A1E7N010</accession>
<dbReference type="Gene3D" id="3.40.630.30">
    <property type="match status" value="1"/>
</dbReference>
<reference evidence="3 4" key="2">
    <citation type="submission" date="2014-07" db="EMBL/GenBank/DDBJ databases">
        <authorList>
            <person name="Zhang J.E."/>
            <person name="Yang H."/>
            <person name="Guo J."/>
            <person name="Deng Z."/>
            <person name="Luo H."/>
            <person name="Luo M."/>
            <person name="Zhao B."/>
        </authorList>
    </citation>
    <scope>NUCLEOTIDE SEQUENCE [LARGE SCALE GENOMIC DNA]</scope>
    <source>
        <strain evidence="3">ATCC 10762</strain>
        <strain evidence="4">ATCC 10762 / DSM 40127 / CCM 3239 / JCM 4008 / LMG 5968 / NBRC 12843 / NCIMB 8234 / A-377</strain>
    </source>
</reference>
<keyword evidence="4" id="KW-1185">Reference proteome</keyword>
<feature type="domain" description="N-acetyltransferase" evidence="1">
    <location>
        <begin position="122"/>
        <end position="258"/>
    </location>
</feature>
<reference evidence="3" key="4">
    <citation type="submission" date="2016-08" db="EMBL/GenBank/DDBJ databases">
        <title>Sequencing, Assembly and Comparative Genomics of S. aureofaciens ATCC 10762.</title>
        <authorList>
            <person name="Gradnigo J.S."/>
            <person name="Johnson N."/>
            <person name="Somerville G.A."/>
        </authorList>
    </citation>
    <scope>NUCLEOTIDE SEQUENCE [LARGE SCALE GENOMIC DNA]</scope>
    <source>
        <strain evidence="3">ATCC 10762</strain>
    </source>
</reference>
<dbReference type="GO" id="GO:0016747">
    <property type="term" value="F:acyltransferase activity, transferring groups other than amino-acyl groups"/>
    <property type="evidence" value="ECO:0007669"/>
    <property type="project" value="InterPro"/>
</dbReference>
<evidence type="ECO:0000313" key="3">
    <source>
        <dbReference type="EMBL" id="OEV34016.1"/>
    </source>
</evidence>
<evidence type="ECO:0000313" key="2">
    <source>
        <dbReference type="EMBL" id="GGU73214.1"/>
    </source>
</evidence>
<reference evidence="4" key="3">
    <citation type="submission" date="2016-08" db="EMBL/GenBank/DDBJ databases">
        <title>Sequencing, assembly and comparative genomics of S. aureofaciens ATCC 10762.</title>
        <authorList>
            <person name="Gradnigo J.S."/>
            <person name="Johnson N."/>
            <person name="Somerville G.A."/>
        </authorList>
    </citation>
    <scope>NUCLEOTIDE SEQUENCE [LARGE SCALE GENOMIC DNA]</scope>
    <source>
        <strain evidence="4">ATCC 10762 / DSM 40127 / CCM 3239 / JCM 4008 / LMG 5968 / NBRC 12843 / NCIMB 8234 / A-377</strain>
    </source>
</reference>
<evidence type="ECO:0000259" key="1">
    <source>
        <dbReference type="PROSITE" id="PS51186"/>
    </source>
</evidence>
<accession>A0A8H9LQS3</accession>
<dbReference type="InterPro" id="IPR016181">
    <property type="entry name" value="Acyl_CoA_acyltransferase"/>
</dbReference>
<dbReference type="EMBL" id="BMUB01000005">
    <property type="protein sequence ID" value="GGU73214.1"/>
    <property type="molecule type" value="Genomic_DNA"/>
</dbReference>
<dbReference type="InterPro" id="IPR000182">
    <property type="entry name" value="GNAT_dom"/>
</dbReference>
<dbReference type="EMBL" id="JPRF03000054">
    <property type="protein sequence ID" value="OEV34016.1"/>
    <property type="molecule type" value="Genomic_DNA"/>
</dbReference>
<keyword evidence="3" id="KW-0808">Transferase</keyword>
<protein>
    <submittedName>
        <fullName evidence="3">GNAT family N-acetyltransferase</fullName>
    </submittedName>
</protein>
<dbReference type="KEGG" id="kau:B6264_02080"/>
<name>A0A1E7N010_KITAU</name>
<organism evidence="3 4">
    <name type="scientific">Kitasatospora aureofaciens</name>
    <name type="common">Streptomyces aureofaciens</name>
    <dbReference type="NCBI Taxonomy" id="1894"/>
    <lineage>
        <taxon>Bacteria</taxon>
        <taxon>Bacillati</taxon>
        <taxon>Actinomycetota</taxon>
        <taxon>Actinomycetes</taxon>
        <taxon>Kitasatosporales</taxon>
        <taxon>Streptomycetaceae</taxon>
        <taxon>Kitasatospora</taxon>
    </lineage>
</organism>
<dbReference type="GeneID" id="97485709"/>
<dbReference type="Proteomes" id="UP000610124">
    <property type="component" value="Unassembled WGS sequence"/>
</dbReference>
<comment type="caution">
    <text evidence="3">The sequence shown here is derived from an EMBL/GenBank/DDBJ whole genome shotgun (WGS) entry which is preliminary data.</text>
</comment>
<dbReference type="PROSITE" id="PS51186">
    <property type="entry name" value="GNAT"/>
    <property type="match status" value="1"/>
</dbReference>
<sequence>MDRDHVLALFDQRIRRDAQPDGPGVRVERDGAVVRQVGGERAWNGIVWSALDEAGADAAIAAQVSHFTELGLEFEWKTYAHDRPADLGRRLLAAGFTAEPDEALMIARIEDLHTDPVLPEGVRLESVADPAGVDLVVAAHEQAFERHMPGLRERILDHLRHSSDTISLVVAMAGDQPVSAARMELTPGTGFAGLWGGGTVPAWRGRGIYRALVAHRARLAAELGYEYLQVDASDQSRPILERLGFARLSTTTPYVYRP</sequence>
<dbReference type="Pfam" id="PF00583">
    <property type="entry name" value="Acetyltransf_1"/>
    <property type="match status" value="1"/>
</dbReference>
<dbReference type="Proteomes" id="UP000037395">
    <property type="component" value="Unassembled WGS sequence"/>
</dbReference>
<dbReference type="SUPFAM" id="SSF55729">
    <property type="entry name" value="Acyl-CoA N-acyltransferases (Nat)"/>
    <property type="match status" value="1"/>
</dbReference>
<dbReference type="RefSeq" id="WP_030280166.1">
    <property type="nucleotide sequence ID" value="NZ_BMUB01000005.1"/>
</dbReference>